<feature type="region of interest" description="Disordered" evidence="1">
    <location>
        <begin position="12"/>
        <end position="35"/>
    </location>
</feature>
<reference evidence="2" key="1">
    <citation type="submission" date="2018-02" db="EMBL/GenBank/DDBJ databases">
        <title>Rhizophora mucronata_Transcriptome.</title>
        <authorList>
            <person name="Meera S.P."/>
            <person name="Sreeshan A."/>
            <person name="Augustine A."/>
        </authorList>
    </citation>
    <scope>NUCLEOTIDE SEQUENCE</scope>
    <source>
        <tissue evidence="2">Leaf</tissue>
    </source>
</reference>
<accession>A0A2P2QQM0</accession>
<feature type="compositionally biased region" description="Gly residues" evidence="1">
    <location>
        <begin position="50"/>
        <end position="60"/>
    </location>
</feature>
<evidence type="ECO:0000256" key="1">
    <source>
        <dbReference type="SAM" id="MobiDB-lite"/>
    </source>
</evidence>
<dbReference type="AlphaFoldDB" id="A0A2P2QQM0"/>
<name>A0A2P2QQM0_RHIMU</name>
<feature type="region of interest" description="Disordered" evidence="1">
    <location>
        <begin position="47"/>
        <end position="67"/>
    </location>
</feature>
<evidence type="ECO:0000313" key="2">
    <source>
        <dbReference type="EMBL" id="MBX69280.1"/>
    </source>
</evidence>
<protein>
    <submittedName>
        <fullName evidence="2">Putative WRKY transcription factor 4</fullName>
    </submittedName>
</protein>
<dbReference type="EMBL" id="GGEC01088796">
    <property type="protein sequence ID" value="MBX69280.1"/>
    <property type="molecule type" value="Transcribed_RNA"/>
</dbReference>
<sequence length="67" mass="6797">MGEGLAVVGIGEEAGNECHRPGAEAEGSGGGPVREERFTQGAARECDAGGAAGRRGGGFGWLRRGRR</sequence>
<proteinExistence type="predicted"/>
<organism evidence="2">
    <name type="scientific">Rhizophora mucronata</name>
    <name type="common">Asiatic mangrove</name>
    <dbReference type="NCBI Taxonomy" id="61149"/>
    <lineage>
        <taxon>Eukaryota</taxon>
        <taxon>Viridiplantae</taxon>
        <taxon>Streptophyta</taxon>
        <taxon>Embryophyta</taxon>
        <taxon>Tracheophyta</taxon>
        <taxon>Spermatophyta</taxon>
        <taxon>Magnoliopsida</taxon>
        <taxon>eudicotyledons</taxon>
        <taxon>Gunneridae</taxon>
        <taxon>Pentapetalae</taxon>
        <taxon>rosids</taxon>
        <taxon>fabids</taxon>
        <taxon>Malpighiales</taxon>
        <taxon>Rhizophoraceae</taxon>
        <taxon>Rhizophora</taxon>
    </lineage>
</organism>